<evidence type="ECO:0000256" key="4">
    <source>
        <dbReference type="ARBA" id="ARBA00034121"/>
    </source>
</evidence>
<evidence type="ECO:0000256" key="3">
    <source>
        <dbReference type="ARBA" id="ARBA00022729"/>
    </source>
</evidence>
<comment type="subcellular location">
    <subcellularLocation>
        <location evidence="1">Secreted</location>
    </subcellularLocation>
</comment>
<keyword evidence="3 5" id="KW-0732">Signal</keyword>
<dbReference type="SUPFAM" id="SSF50814">
    <property type="entry name" value="Lipocalins"/>
    <property type="match status" value="1"/>
</dbReference>
<dbReference type="Pfam" id="PF03973">
    <property type="entry name" value="Triabin"/>
    <property type="match status" value="1"/>
</dbReference>
<dbReference type="EMBL" id="GDKW01003825">
    <property type="protein sequence ID" value="JAI52770.1"/>
    <property type="molecule type" value="mRNA"/>
</dbReference>
<feature type="chain" id="PRO_5006069898" evidence="5">
    <location>
        <begin position="19"/>
        <end position="87"/>
    </location>
</feature>
<reference evidence="6" key="1">
    <citation type="journal article" date="2016" name="PLoS Negl. Trop. Dis.">
        <title>A Deep Insight into the Sialome of Rhodnius neglectus, a Vector of Chagas Disease.</title>
        <authorList>
            <person name="Santiago P.B."/>
            <person name="Assumpcao T.C."/>
            <person name="Araujo C.N."/>
            <person name="Bastos I.M."/>
            <person name="Neves D."/>
            <person name="Silva I.G."/>
            <person name="Charneau S."/>
            <person name="Queiroz R.M."/>
            <person name="Raiol T."/>
            <person name="Oliveira J.V."/>
            <person name="Sousa M.V."/>
            <person name="Calvo E."/>
            <person name="Ribeiro J.M."/>
            <person name="Santana J.M."/>
        </authorList>
    </citation>
    <scope>NUCLEOTIDE SEQUENCE</scope>
    <source>
        <tissue evidence="6">Salivary glands</tissue>
    </source>
</reference>
<sequence>MKTIIVLTFFGILGCTFCHVPTGPEGCRDVYNQAKSDFDLRKFFTGSWYLTYAKHRNHTADCVKFDGTANPFQIKYEVKRALRPTTN</sequence>
<evidence type="ECO:0000256" key="5">
    <source>
        <dbReference type="SAM" id="SignalP"/>
    </source>
</evidence>
<accession>A0A0P4VKZ0</accession>
<dbReference type="InterPro" id="IPR005657">
    <property type="entry name" value="Triabi/Procalin"/>
</dbReference>
<evidence type="ECO:0000256" key="2">
    <source>
        <dbReference type="ARBA" id="ARBA00022525"/>
    </source>
</evidence>
<dbReference type="GO" id="GO:0030682">
    <property type="term" value="P:symbiont-mediated perturbation of host defenses"/>
    <property type="evidence" value="ECO:0007669"/>
    <property type="project" value="InterPro"/>
</dbReference>
<keyword evidence="2" id="KW-0964">Secreted</keyword>
<proteinExistence type="evidence at transcript level"/>
<name>A0A0P4VKZ0_9HEMI</name>
<dbReference type="AlphaFoldDB" id="A0A0P4VKZ0"/>
<organism evidence="6">
    <name type="scientific">Rhodnius neglectus</name>
    <dbReference type="NCBI Taxonomy" id="72488"/>
    <lineage>
        <taxon>Eukaryota</taxon>
        <taxon>Metazoa</taxon>
        <taxon>Ecdysozoa</taxon>
        <taxon>Arthropoda</taxon>
        <taxon>Hexapoda</taxon>
        <taxon>Insecta</taxon>
        <taxon>Pterygota</taxon>
        <taxon>Neoptera</taxon>
        <taxon>Paraneoptera</taxon>
        <taxon>Hemiptera</taxon>
        <taxon>Heteroptera</taxon>
        <taxon>Panheteroptera</taxon>
        <taxon>Cimicomorpha</taxon>
        <taxon>Reduviidae</taxon>
        <taxon>Triatominae</taxon>
        <taxon>Rhodnius</taxon>
    </lineage>
</organism>
<dbReference type="Gene3D" id="2.40.128.20">
    <property type="match status" value="1"/>
</dbReference>
<evidence type="ECO:0000256" key="1">
    <source>
        <dbReference type="ARBA" id="ARBA00004613"/>
    </source>
</evidence>
<comment type="similarity">
    <text evidence="4">Belongs to the calycin superfamily. Triabin family.</text>
</comment>
<dbReference type="PROSITE" id="PS51257">
    <property type="entry name" value="PROKAR_LIPOPROTEIN"/>
    <property type="match status" value="1"/>
</dbReference>
<dbReference type="GO" id="GO:0005576">
    <property type="term" value="C:extracellular region"/>
    <property type="evidence" value="ECO:0007669"/>
    <property type="project" value="UniProtKB-SubCell"/>
</dbReference>
<dbReference type="InterPro" id="IPR012674">
    <property type="entry name" value="Calycin"/>
</dbReference>
<protein>
    <submittedName>
        <fullName evidence="6">Putative lipocalin</fullName>
    </submittedName>
</protein>
<feature type="signal peptide" evidence="5">
    <location>
        <begin position="1"/>
        <end position="18"/>
    </location>
</feature>
<evidence type="ECO:0000313" key="6">
    <source>
        <dbReference type="EMBL" id="JAI52770.1"/>
    </source>
</evidence>